<comment type="caution">
    <text evidence="2">The sequence shown here is derived from an EMBL/GenBank/DDBJ whole genome shotgun (WGS) entry which is preliminary data.</text>
</comment>
<dbReference type="OrthoDB" id="4959331at2759"/>
<keyword evidence="3" id="KW-1185">Reference proteome</keyword>
<gene>
    <name evidence="2" type="ORF">E4U42_007064</name>
</gene>
<dbReference type="AlphaFoldDB" id="A0A8K0J2G4"/>
<evidence type="ECO:0000313" key="2">
    <source>
        <dbReference type="EMBL" id="KAG5917933.1"/>
    </source>
</evidence>
<sequence length="233" mass="25263">MDGQFVSVRTWQGSIMVSTSLLPQSFDERTYYPNTGTRSDDSRESDTLPRQQHRSNSHMMTATSPSLPLPPVPDYWRHGPQAAAVGGAGSGNGFELDGHFSYAPSSPFDSAASSFAQTYSPTYTPRTDDDAASIPDAYPLFPPWETTGAGFSHHPPGNEWGDTSFATDPNFFPAAQCYCSAPAINMPAPGGMVWRDDCHGQGWRHETHFSPPATSSERSGSMKRPGTNFGSVF</sequence>
<protein>
    <submittedName>
        <fullName evidence="2">Uncharacterized protein</fullName>
    </submittedName>
</protein>
<feature type="compositionally biased region" description="Basic and acidic residues" evidence="1">
    <location>
        <begin position="38"/>
        <end position="47"/>
    </location>
</feature>
<organism evidence="2 3">
    <name type="scientific">Claviceps africana</name>
    <dbReference type="NCBI Taxonomy" id="83212"/>
    <lineage>
        <taxon>Eukaryota</taxon>
        <taxon>Fungi</taxon>
        <taxon>Dikarya</taxon>
        <taxon>Ascomycota</taxon>
        <taxon>Pezizomycotina</taxon>
        <taxon>Sordariomycetes</taxon>
        <taxon>Hypocreomycetidae</taxon>
        <taxon>Hypocreales</taxon>
        <taxon>Clavicipitaceae</taxon>
        <taxon>Claviceps</taxon>
    </lineage>
</organism>
<dbReference type="EMBL" id="SRPY01000775">
    <property type="protein sequence ID" value="KAG5917933.1"/>
    <property type="molecule type" value="Genomic_DNA"/>
</dbReference>
<evidence type="ECO:0000256" key="1">
    <source>
        <dbReference type="SAM" id="MobiDB-lite"/>
    </source>
</evidence>
<dbReference type="Proteomes" id="UP000811619">
    <property type="component" value="Unassembled WGS sequence"/>
</dbReference>
<feature type="region of interest" description="Disordered" evidence="1">
    <location>
        <begin position="27"/>
        <end position="64"/>
    </location>
</feature>
<proteinExistence type="predicted"/>
<name>A0A8K0J2G4_9HYPO</name>
<reference evidence="2" key="1">
    <citation type="journal article" date="2020" name="bioRxiv">
        <title>Whole genome comparisons of ergot fungi reveals the divergence and evolution of species within the genus Claviceps are the result of varying mechanisms driving genome evolution and host range expansion.</title>
        <authorList>
            <person name="Wyka S.A."/>
            <person name="Mondo S.J."/>
            <person name="Liu M."/>
            <person name="Dettman J."/>
            <person name="Nalam V."/>
            <person name="Broders K.D."/>
        </authorList>
    </citation>
    <scope>NUCLEOTIDE SEQUENCE</scope>
    <source>
        <strain evidence="2">CCC 489</strain>
    </source>
</reference>
<feature type="region of interest" description="Disordered" evidence="1">
    <location>
        <begin position="205"/>
        <end position="233"/>
    </location>
</feature>
<accession>A0A8K0J2G4</accession>
<evidence type="ECO:0000313" key="3">
    <source>
        <dbReference type="Proteomes" id="UP000811619"/>
    </source>
</evidence>